<dbReference type="AlphaFoldDB" id="A0A2K2AXS5"/>
<reference evidence="1 2" key="1">
    <citation type="journal article" date="2006" name="Science">
        <title>The genome of black cottonwood, Populus trichocarpa (Torr. &amp; Gray).</title>
        <authorList>
            <person name="Tuskan G.A."/>
            <person name="Difazio S."/>
            <person name="Jansson S."/>
            <person name="Bohlmann J."/>
            <person name="Grigoriev I."/>
            <person name="Hellsten U."/>
            <person name="Putnam N."/>
            <person name="Ralph S."/>
            <person name="Rombauts S."/>
            <person name="Salamov A."/>
            <person name="Schein J."/>
            <person name="Sterck L."/>
            <person name="Aerts A."/>
            <person name="Bhalerao R.R."/>
            <person name="Bhalerao R.P."/>
            <person name="Blaudez D."/>
            <person name="Boerjan W."/>
            <person name="Brun A."/>
            <person name="Brunner A."/>
            <person name="Busov V."/>
            <person name="Campbell M."/>
            <person name="Carlson J."/>
            <person name="Chalot M."/>
            <person name="Chapman J."/>
            <person name="Chen G.L."/>
            <person name="Cooper D."/>
            <person name="Coutinho P.M."/>
            <person name="Couturier J."/>
            <person name="Covert S."/>
            <person name="Cronk Q."/>
            <person name="Cunningham R."/>
            <person name="Davis J."/>
            <person name="Degroeve S."/>
            <person name="Dejardin A."/>
            <person name="Depamphilis C."/>
            <person name="Detter J."/>
            <person name="Dirks B."/>
            <person name="Dubchak I."/>
            <person name="Duplessis S."/>
            <person name="Ehlting J."/>
            <person name="Ellis B."/>
            <person name="Gendler K."/>
            <person name="Goodstein D."/>
            <person name="Gribskov M."/>
            <person name="Grimwood J."/>
            <person name="Groover A."/>
            <person name="Gunter L."/>
            <person name="Hamberger B."/>
            <person name="Heinze B."/>
            <person name="Helariutta Y."/>
            <person name="Henrissat B."/>
            <person name="Holligan D."/>
            <person name="Holt R."/>
            <person name="Huang W."/>
            <person name="Islam-Faridi N."/>
            <person name="Jones S."/>
            <person name="Jones-Rhoades M."/>
            <person name="Jorgensen R."/>
            <person name="Joshi C."/>
            <person name="Kangasjarvi J."/>
            <person name="Karlsson J."/>
            <person name="Kelleher C."/>
            <person name="Kirkpatrick R."/>
            <person name="Kirst M."/>
            <person name="Kohler A."/>
            <person name="Kalluri U."/>
            <person name="Larimer F."/>
            <person name="Leebens-Mack J."/>
            <person name="Leple J.C."/>
            <person name="Locascio P."/>
            <person name="Lou Y."/>
            <person name="Lucas S."/>
            <person name="Martin F."/>
            <person name="Montanini B."/>
            <person name="Napoli C."/>
            <person name="Nelson D.R."/>
            <person name="Nelson C."/>
            <person name="Nieminen K."/>
            <person name="Nilsson O."/>
            <person name="Pereda V."/>
            <person name="Peter G."/>
            <person name="Philippe R."/>
            <person name="Pilate G."/>
            <person name="Poliakov A."/>
            <person name="Razumovskaya J."/>
            <person name="Richardson P."/>
            <person name="Rinaldi C."/>
            <person name="Ritland K."/>
            <person name="Rouze P."/>
            <person name="Ryaboy D."/>
            <person name="Schmutz J."/>
            <person name="Schrader J."/>
            <person name="Segerman B."/>
            <person name="Shin H."/>
            <person name="Siddiqui A."/>
            <person name="Sterky F."/>
            <person name="Terry A."/>
            <person name="Tsai C.J."/>
            <person name="Uberbacher E."/>
            <person name="Unneberg P."/>
            <person name="Vahala J."/>
            <person name="Wall K."/>
            <person name="Wessler S."/>
            <person name="Yang G."/>
            <person name="Yin T."/>
            <person name="Douglas C."/>
            <person name="Marra M."/>
            <person name="Sandberg G."/>
            <person name="Van de Peer Y."/>
            <person name="Rokhsar D."/>
        </authorList>
    </citation>
    <scope>NUCLEOTIDE SEQUENCE [LARGE SCALE GENOMIC DNA]</scope>
    <source>
        <strain evidence="2">cv. Nisqually</strain>
    </source>
</reference>
<dbReference type="Proteomes" id="UP000006729">
    <property type="component" value="Chromosome 4"/>
</dbReference>
<sequence length="121" mass="13228">MAKALISCPPAGGVAMNETVVRDITSLNSKFFHIALNLSNARISKVPVMNAYLLDKEILRSPSQESDVDLVYESAVPVAAEYLEDIHLELSSSEKQDTSSGKNVRARYILAHKSHHHVPSG</sequence>
<dbReference type="InParanoid" id="A0A2K2AXS5"/>
<keyword evidence="2" id="KW-1185">Reference proteome</keyword>
<evidence type="ECO:0000313" key="2">
    <source>
        <dbReference type="Proteomes" id="UP000006729"/>
    </source>
</evidence>
<accession>A0A2K2AXS5</accession>
<proteinExistence type="predicted"/>
<gene>
    <name evidence="1" type="ORF">POPTR_004G207800</name>
</gene>
<protein>
    <submittedName>
        <fullName evidence="1">Uncharacterized protein</fullName>
    </submittedName>
</protein>
<name>A0A2K2AXS5_POPTR</name>
<dbReference type="EMBL" id="CM009293">
    <property type="protein sequence ID" value="PNT42322.1"/>
    <property type="molecule type" value="Genomic_DNA"/>
</dbReference>
<organism evidence="1 2">
    <name type="scientific">Populus trichocarpa</name>
    <name type="common">Western balsam poplar</name>
    <name type="synonym">Populus balsamifera subsp. trichocarpa</name>
    <dbReference type="NCBI Taxonomy" id="3694"/>
    <lineage>
        <taxon>Eukaryota</taxon>
        <taxon>Viridiplantae</taxon>
        <taxon>Streptophyta</taxon>
        <taxon>Embryophyta</taxon>
        <taxon>Tracheophyta</taxon>
        <taxon>Spermatophyta</taxon>
        <taxon>Magnoliopsida</taxon>
        <taxon>eudicotyledons</taxon>
        <taxon>Gunneridae</taxon>
        <taxon>Pentapetalae</taxon>
        <taxon>rosids</taxon>
        <taxon>fabids</taxon>
        <taxon>Malpighiales</taxon>
        <taxon>Salicaceae</taxon>
        <taxon>Saliceae</taxon>
        <taxon>Populus</taxon>
    </lineage>
</organism>
<evidence type="ECO:0000313" key="1">
    <source>
        <dbReference type="EMBL" id="PNT42322.1"/>
    </source>
</evidence>